<accession>A0ABQ3ECR3</accession>
<dbReference type="EMBL" id="BMXE01000004">
    <property type="protein sequence ID" value="GHB33591.1"/>
    <property type="molecule type" value="Genomic_DNA"/>
</dbReference>
<sequence>MDIISFARAITKLRDRISEYSLEIVVDQDQHNYASYIQHTEEAPGEHFGVSFNTITPENLSCVYLREKIATGQYKTVGTCVARLDNLGEWSLSDYWKVHMQRIFTHEDGGRPELKDKQPGFARKRPGRVIYMGAMWIDKEWRGHGLAQDLAHLAMMINWLTWKPNLIYAFMTDDHVSRGLASKFEWGMIKPMGIRWERRATEFPHDLWYVANDQEDVEDLAYRHAQ</sequence>
<dbReference type="RefSeq" id="WP_189436940.1">
    <property type="nucleotide sequence ID" value="NZ_BMXE01000004.1"/>
</dbReference>
<evidence type="ECO:0000313" key="2">
    <source>
        <dbReference type="Proteomes" id="UP000637980"/>
    </source>
</evidence>
<comment type="caution">
    <text evidence="1">The sequence shown here is derived from an EMBL/GenBank/DDBJ whole genome shotgun (WGS) entry which is preliminary data.</text>
</comment>
<protein>
    <recommendedName>
        <fullName evidence="3">N-acetyltransferase domain-containing protein</fullName>
    </recommendedName>
</protein>
<gene>
    <name evidence="1" type="ORF">GCM10007094_22920</name>
</gene>
<evidence type="ECO:0000313" key="1">
    <source>
        <dbReference type="EMBL" id="GHB33591.1"/>
    </source>
</evidence>
<organism evidence="1 2">
    <name type="scientific">Pseudovibrio japonicus</name>
    <dbReference type="NCBI Taxonomy" id="366534"/>
    <lineage>
        <taxon>Bacteria</taxon>
        <taxon>Pseudomonadati</taxon>
        <taxon>Pseudomonadota</taxon>
        <taxon>Alphaproteobacteria</taxon>
        <taxon>Hyphomicrobiales</taxon>
        <taxon>Stappiaceae</taxon>
        <taxon>Pseudovibrio</taxon>
    </lineage>
</organism>
<proteinExistence type="predicted"/>
<dbReference type="Proteomes" id="UP000637980">
    <property type="component" value="Unassembled WGS sequence"/>
</dbReference>
<name>A0ABQ3ECR3_9HYPH</name>
<evidence type="ECO:0008006" key="3">
    <source>
        <dbReference type="Google" id="ProtNLM"/>
    </source>
</evidence>
<keyword evidence="2" id="KW-1185">Reference proteome</keyword>
<reference evidence="2" key="1">
    <citation type="journal article" date="2019" name="Int. J. Syst. Evol. Microbiol.">
        <title>The Global Catalogue of Microorganisms (GCM) 10K type strain sequencing project: providing services to taxonomists for standard genome sequencing and annotation.</title>
        <authorList>
            <consortium name="The Broad Institute Genomics Platform"/>
            <consortium name="The Broad Institute Genome Sequencing Center for Infectious Disease"/>
            <person name="Wu L."/>
            <person name="Ma J."/>
        </authorList>
    </citation>
    <scope>NUCLEOTIDE SEQUENCE [LARGE SCALE GENOMIC DNA]</scope>
    <source>
        <strain evidence="2">KCTC 12861</strain>
    </source>
</reference>